<sequence length="1202" mass="132408">MDESTENICDKCILPEAGVPTVPSLPITIAGSPIYEPEDDIVVVSSTGTEESKIEISESKDDQPTSHQKRKLTDNTLQKGAKVQKLALSDEEFLVTSQTLDDEVCEITSAAKTKVVNLELPSTSRVRTPVKSSPRKIKRSNSVDIVKQKTPKTPKSRPASVDVTKIRTPRKLKTELKDDINSEVEVKSSNNSRPSVEFIMEIAPAKVPETIPEEDTSQLDDSQGIHLEFMEESPSLNNGSKAPEDRYYSSDPVNPKDRKEVLNPGKIDPPHSEGYNYSDQSNFSQSRQKDFISKSTDQESTDSVGSITLDSPEHVPSVASKLISKLSNGNSSTPTDTETKHDNITPDMSKLNATKGKLSKNESFRASNTTTPSTISPLQNGHSLPINTPQVPIFEVHINHNEDNEFLSLHVIRTDNDIGMDMCKEYQRISKKFSVDAYYADVDTSSSPSSVTSVGMINLQNRISSASIISSSSTSSNRTSDGAFVVPQPPRKSVVNPTTSVKGYGALLKKLQDIFSHIHDHSVEDRSMSDDKVSVGIQTSLSNESGLSNGNASPEEIGKCDKVTPKSSLKKTRVRGRRPIAGKTKRAILPTQPEEPEYMHGINSPEMLPSNGQNGKDSPIKSPKDEKPLSTLVATPKSVNKLKQKRRPTSPRPATPVEKAIIKPEYPGYAPDTVVLAKWVDKRYYSGRVLEITEPNKYLIKFDDGQTKALLDDFIIFGDMKTLPLEGQSVYAVVDEEQSYEPGLVLGVEENASGTVTYRCTTDGDTIVMVTASELYLTEDQARSLKESARARSPTTPTTTPRRRHHRELDLDNIIQGPRIARSRDKAATSSAKKRVASPKSPKASTSGVKSKNTPVGRKRLASESSEMSESSNHAPPARLEEVAGVEPEVQKTPRKIDGVKAGPLQLKGAAKQNIGKKNSKLTKFENDEDTVSKLGPIPAGENKLFSGLHFLLTCTETPKRRSAEKNDKDTRHYSSEEDGEMNSSSAGTDTEDLVFCDMIFNKERLKEQLEAGGGVVYSHFDEVPKAKYTVCKLIAPRPCLTAKYILCLAANITAVNHGWVIMSCKENVLQDFDRFALPAGLSIIKRRYIHWAPSSGNRNATFFKDKVILLCGEQDTFIKFWERVCTLAGAITRVVNEEDMNASGAISLVTEWDCPHEVQNMANQENVPLVSTTWVVQCLIEARVIPPTSHDRFSFMYLEPE</sequence>
<evidence type="ECO:0000313" key="1">
    <source>
        <dbReference type="EMBL" id="KAJ0175256.1"/>
    </source>
</evidence>
<keyword evidence="2" id="KW-1185">Reference proteome</keyword>
<name>A0ACC1CUK2_9NEOP</name>
<dbReference type="Proteomes" id="UP000824533">
    <property type="component" value="Linkage Group LG16"/>
</dbReference>
<reference evidence="1 2" key="1">
    <citation type="journal article" date="2021" name="Front. Genet.">
        <title>Chromosome-Level Genome Assembly Reveals Significant Gene Expansion in the Toll and IMD Signaling Pathways of Dendrolimus kikuchii.</title>
        <authorList>
            <person name="Zhou J."/>
            <person name="Wu P."/>
            <person name="Xiong Z."/>
            <person name="Liu N."/>
            <person name="Zhao N."/>
            <person name="Ji M."/>
            <person name="Qiu Y."/>
            <person name="Yang B."/>
        </authorList>
    </citation>
    <scope>NUCLEOTIDE SEQUENCE [LARGE SCALE GENOMIC DNA]</scope>
    <source>
        <strain evidence="1">Ann1</strain>
    </source>
</reference>
<organism evidence="1 2">
    <name type="scientific">Dendrolimus kikuchii</name>
    <dbReference type="NCBI Taxonomy" id="765133"/>
    <lineage>
        <taxon>Eukaryota</taxon>
        <taxon>Metazoa</taxon>
        <taxon>Ecdysozoa</taxon>
        <taxon>Arthropoda</taxon>
        <taxon>Hexapoda</taxon>
        <taxon>Insecta</taxon>
        <taxon>Pterygota</taxon>
        <taxon>Neoptera</taxon>
        <taxon>Endopterygota</taxon>
        <taxon>Lepidoptera</taxon>
        <taxon>Glossata</taxon>
        <taxon>Ditrysia</taxon>
        <taxon>Bombycoidea</taxon>
        <taxon>Lasiocampidae</taxon>
        <taxon>Dendrolimus</taxon>
    </lineage>
</organism>
<dbReference type="EMBL" id="CM034402">
    <property type="protein sequence ID" value="KAJ0175256.1"/>
    <property type="molecule type" value="Genomic_DNA"/>
</dbReference>
<evidence type="ECO:0000313" key="2">
    <source>
        <dbReference type="Proteomes" id="UP000824533"/>
    </source>
</evidence>
<accession>A0ACC1CUK2</accession>
<comment type="caution">
    <text evidence="1">The sequence shown here is derived from an EMBL/GenBank/DDBJ whole genome shotgun (WGS) entry which is preliminary data.</text>
</comment>
<gene>
    <name evidence="1" type="ORF">K1T71_009397</name>
</gene>
<proteinExistence type="predicted"/>
<protein>
    <submittedName>
        <fullName evidence="1">Uncharacterized protein</fullName>
    </submittedName>
</protein>